<keyword evidence="7" id="KW-1185">Reference proteome</keyword>
<evidence type="ECO:0000256" key="3">
    <source>
        <dbReference type="RuleBase" id="RU362073"/>
    </source>
</evidence>
<evidence type="ECO:0000256" key="1">
    <source>
        <dbReference type="ARBA" id="ARBA00005709"/>
    </source>
</evidence>
<gene>
    <name evidence="6" type="ordered locus">Marpi_0746</name>
</gene>
<evidence type="ECO:0000256" key="2">
    <source>
        <dbReference type="ARBA" id="ARBA00023143"/>
    </source>
</evidence>
<dbReference type="EMBL" id="CP003257">
    <property type="protein sequence ID" value="AEX85176.1"/>
    <property type="molecule type" value="Genomic_DNA"/>
</dbReference>
<keyword evidence="2 3" id="KW-0975">Bacterial flagellum</keyword>
<dbReference type="OrthoDB" id="9781172at2"/>
<evidence type="ECO:0000259" key="5">
    <source>
        <dbReference type="Pfam" id="PF00700"/>
    </source>
</evidence>
<dbReference type="Proteomes" id="UP000007161">
    <property type="component" value="Chromosome"/>
</dbReference>
<dbReference type="Pfam" id="PF00669">
    <property type="entry name" value="Flagellin_N"/>
    <property type="match status" value="1"/>
</dbReference>
<name>H2J6J1_MARPK</name>
<evidence type="ECO:0000313" key="7">
    <source>
        <dbReference type="Proteomes" id="UP000007161"/>
    </source>
</evidence>
<evidence type="ECO:0000313" key="6">
    <source>
        <dbReference type="EMBL" id="AEX85176.1"/>
    </source>
</evidence>
<keyword evidence="6" id="KW-0969">Cilium</keyword>
<dbReference type="InterPro" id="IPR046358">
    <property type="entry name" value="Flagellin_C"/>
</dbReference>
<protein>
    <recommendedName>
        <fullName evidence="3">Flagellin</fullName>
    </recommendedName>
</protein>
<dbReference type="PANTHER" id="PTHR42792:SF2">
    <property type="entry name" value="FLAGELLIN"/>
    <property type="match status" value="1"/>
</dbReference>
<comment type="function">
    <text evidence="3">Flagellin is the subunit protein which polymerizes to form the filaments of bacterial flagella.</text>
</comment>
<dbReference type="RefSeq" id="WP_014296248.1">
    <property type="nucleotide sequence ID" value="NC_016751.1"/>
</dbReference>
<keyword evidence="3" id="KW-0964">Secreted</keyword>
<dbReference type="GO" id="GO:0009288">
    <property type="term" value="C:bacterial-type flagellum"/>
    <property type="evidence" value="ECO:0007669"/>
    <property type="project" value="UniProtKB-SubCell"/>
</dbReference>
<proteinExistence type="inferred from homology"/>
<dbReference type="PRINTS" id="PR00207">
    <property type="entry name" value="FLAGELLIN"/>
</dbReference>
<dbReference type="GO" id="GO:0005576">
    <property type="term" value="C:extracellular region"/>
    <property type="evidence" value="ECO:0007669"/>
    <property type="project" value="UniProtKB-SubCell"/>
</dbReference>
<dbReference type="InterPro" id="IPR001029">
    <property type="entry name" value="Flagellin_N"/>
</dbReference>
<dbReference type="eggNOG" id="COG1344">
    <property type="taxonomic scope" value="Bacteria"/>
</dbReference>
<dbReference type="GO" id="GO:0005198">
    <property type="term" value="F:structural molecule activity"/>
    <property type="evidence" value="ECO:0007669"/>
    <property type="project" value="UniProtKB-UniRule"/>
</dbReference>
<dbReference type="SUPFAM" id="SSF64518">
    <property type="entry name" value="Phase 1 flagellin"/>
    <property type="match status" value="1"/>
</dbReference>
<dbReference type="Gene3D" id="1.20.1330.10">
    <property type="entry name" value="f41 fragment of flagellin, N-terminal domain"/>
    <property type="match status" value="1"/>
</dbReference>
<dbReference type="Gene3D" id="6.10.10.10">
    <property type="entry name" value="Flagellar export chaperone, C-terminal domain"/>
    <property type="match status" value="1"/>
</dbReference>
<dbReference type="Pfam" id="PF00700">
    <property type="entry name" value="Flagellin_C"/>
    <property type="match status" value="1"/>
</dbReference>
<keyword evidence="6" id="KW-0282">Flagellum</keyword>
<dbReference type="AlphaFoldDB" id="H2J6J1"/>
<comment type="similarity">
    <text evidence="1 3">Belongs to the bacterial flagellin family.</text>
</comment>
<dbReference type="InterPro" id="IPR042187">
    <property type="entry name" value="Flagellin_C_sub2"/>
</dbReference>
<feature type="domain" description="Flagellin N-terminal" evidence="4">
    <location>
        <begin position="7"/>
        <end position="137"/>
    </location>
</feature>
<dbReference type="PANTHER" id="PTHR42792">
    <property type="entry name" value="FLAGELLIN"/>
    <property type="match status" value="1"/>
</dbReference>
<evidence type="ECO:0000259" key="4">
    <source>
        <dbReference type="Pfam" id="PF00669"/>
    </source>
</evidence>
<dbReference type="STRING" id="443254.Marpi_0746"/>
<feature type="domain" description="Flagellin C-terminal" evidence="5">
    <location>
        <begin position="181"/>
        <end position="265"/>
    </location>
</feature>
<reference evidence="6 7" key="1">
    <citation type="journal article" date="2012" name="J. Bacteriol.">
        <title>Complete Genome Sequence of the Thermophilic, Piezophilic, Heterotrophic Bacterium Marinitoga piezophila KA3.</title>
        <authorList>
            <person name="Lucas S."/>
            <person name="Han J."/>
            <person name="Lapidus A."/>
            <person name="Cheng J.F."/>
            <person name="Goodwin L.A."/>
            <person name="Pitluck S."/>
            <person name="Peters L."/>
            <person name="Mikhailova N."/>
            <person name="Teshima H."/>
            <person name="Detter J.C."/>
            <person name="Han C."/>
            <person name="Tapia R."/>
            <person name="Land M."/>
            <person name="Hauser L."/>
            <person name="Kyrpides N.C."/>
            <person name="Ivanova N."/>
            <person name="Pagani I."/>
            <person name="Vannier P."/>
            <person name="Oger P."/>
            <person name="Bartlett D.H."/>
            <person name="Noll K.M."/>
            <person name="Woyke T."/>
            <person name="Jebbar M."/>
        </authorList>
    </citation>
    <scope>NUCLEOTIDE SEQUENCE [LARGE SCALE GENOMIC DNA]</scope>
    <source>
        <strain evidence="7">DSM 14283 / JCM 11233 / KA3</strain>
    </source>
</reference>
<comment type="subcellular location">
    <subcellularLocation>
        <location evidence="3">Secreted</location>
    </subcellularLocation>
    <subcellularLocation>
        <location evidence="3">Bacterial flagellum</location>
    </subcellularLocation>
</comment>
<organism evidence="6 7">
    <name type="scientific">Marinitoga piezophila (strain DSM 14283 / JCM 11233 / KA3)</name>
    <dbReference type="NCBI Taxonomy" id="443254"/>
    <lineage>
        <taxon>Bacteria</taxon>
        <taxon>Thermotogati</taxon>
        <taxon>Thermotogota</taxon>
        <taxon>Thermotogae</taxon>
        <taxon>Petrotogales</taxon>
        <taxon>Petrotogaceae</taxon>
        <taxon>Marinitoga</taxon>
    </lineage>
</organism>
<dbReference type="KEGG" id="mpz:Marpi_0746"/>
<keyword evidence="6" id="KW-0966">Cell projection</keyword>
<dbReference type="InterPro" id="IPR001492">
    <property type="entry name" value="Flagellin"/>
</dbReference>
<sequence>MRIGNNYLNQTNQLSTLSNLLLKKSQQLASGNRLINAGVDPAGMAIAQKMDNQIRSGYQAARNIYDGIGAMNVADQGIGSIQETVGRMRELAVRAGNGTLTAEEKDAIQQEFEQLKMQIRDTVRNTQFNNKQLLNGEFNVNITLDQNGSNNLNAQIADLRPEALNLNDLKLDTTDDINTTIKTLDQALEQLNGTRTQVGTYTRRLEAAANNVLRNVEDTTAANSRIADTEMARSMAEYMKTQNLQQMSTMLLGQTGQMNAASVLNILQSP</sequence>
<dbReference type="HOGENOM" id="CLU_011142_2_1_0"/>
<accession>H2J6J1</accession>
<reference evidence="7" key="2">
    <citation type="submission" date="2012-01" db="EMBL/GenBank/DDBJ databases">
        <title>Complete sequence of chromosome of Marinitoga piezophila KA3.</title>
        <authorList>
            <person name="Lucas S."/>
            <person name="Han J."/>
            <person name="Lapidus A."/>
            <person name="Cheng J.-F."/>
            <person name="Goodwin L."/>
            <person name="Pitluck S."/>
            <person name="Peters L."/>
            <person name="Mikhailova N."/>
            <person name="Teshima H."/>
            <person name="Detter J.C."/>
            <person name="Han C."/>
            <person name="Tapia R."/>
            <person name="Land M."/>
            <person name="Hauser L."/>
            <person name="Kyrpides N."/>
            <person name="Ivanova N."/>
            <person name="Pagani I."/>
            <person name="Jebbar M."/>
            <person name="Vannier P."/>
            <person name="Oger P."/>
            <person name="Cario A."/>
            <person name="Bartlett D."/>
            <person name="Noll K.M."/>
            <person name="Woyke T."/>
        </authorList>
    </citation>
    <scope>NUCLEOTIDE SEQUENCE [LARGE SCALE GENOMIC DNA]</scope>
    <source>
        <strain evidence="7">DSM 14283 / JCM 11233 / KA3</strain>
    </source>
</reference>